<dbReference type="Pfam" id="PF00158">
    <property type="entry name" value="Sigma54_activat"/>
    <property type="match status" value="1"/>
</dbReference>
<dbReference type="GO" id="GO:0043565">
    <property type="term" value="F:sequence-specific DNA binding"/>
    <property type="evidence" value="ECO:0007669"/>
    <property type="project" value="InterPro"/>
</dbReference>
<feature type="domain" description="Sigma-54 factor interaction" evidence="5">
    <location>
        <begin position="1"/>
        <end position="95"/>
    </location>
</feature>
<proteinExistence type="predicted"/>
<dbReference type="AlphaFoldDB" id="X1Q0W5"/>
<evidence type="ECO:0000256" key="4">
    <source>
        <dbReference type="ARBA" id="ARBA00023163"/>
    </source>
</evidence>
<dbReference type="PANTHER" id="PTHR32071:SF113">
    <property type="entry name" value="ALGINATE BIOSYNTHESIS TRANSCRIPTIONAL REGULATORY PROTEIN ALGB"/>
    <property type="match status" value="1"/>
</dbReference>
<dbReference type="Gene3D" id="1.10.8.60">
    <property type="match status" value="1"/>
</dbReference>
<dbReference type="PRINTS" id="PR01590">
    <property type="entry name" value="HTHFIS"/>
</dbReference>
<dbReference type="PANTHER" id="PTHR32071">
    <property type="entry name" value="TRANSCRIPTIONAL REGULATORY PROTEIN"/>
    <property type="match status" value="1"/>
</dbReference>
<name>X1Q0W5_9ZZZZ</name>
<accession>X1Q0W5</accession>
<dbReference type="GO" id="GO:0005524">
    <property type="term" value="F:ATP binding"/>
    <property type="evidence" value="ECO:0007669"/>
    <property type="project" value="UniProtKB-KW"/>
</dbReference>
<dbReference type="InterPro" id="IPR002078">
    <property type="entry name" value="Sigma_54_int"/>
</dbReference>
<dbReference type="SUPFAM" id="SSF52540">
    <property type="entry name" value="P-loop containing nucleoside triphosphate hydrolases"/>
    <property type="match status" value="1"/>
</dbReference>
<protein>
    <recommendedName>
        <fullName evidence="5">Sigma-54 factor interaction domain-containing protein</fullName>
    </recommendedName>
</protein>
<evidence type="ECO:0000259" key="5">
    <source>
        <dbReference type="PROSITE" id="PS50045"/>
    </source>
</evidence>
<dbReference type="Gene3D" id="1.10.10.60">
    <property type="entry name" value="Homeodomain-like"/>
    <property type="match status" value="1"/>
</dbReference>
<dbReference type="SUPFAM" id="SSF46689">
    <property type="entry name" value="Homeodomain-like"/>
    <property type="match status" value="1"/>
</dbReference>
<reference evidence="6" key="1">
    <citation type="journal article" date="2014" name="Front. Microbiol.">
        <title>High frequency of phylogenetically diverse reductive dehalogenase-homologous genes in deep subseafloor sedimentary metagenomes.</title>
        <authorList>
            <person name="Kawai M."/>
            <person name="Futagami T."/>
            <person name="Toyoda A."/>
            <person name="Takaki Y."/>
            <person name="Nishi S."/>
            <person name="Hori S."/>
            <person name="Arai W."/>
            <person name="Tsubouchi T."/>
            <person name="Morono Y."/>
            <person name="Uchiyama I."/>
            <person name="Ito T."/>
            <person name="Fujiyama A."/>
            <person name="Inagaki F."/>
            <person name="Takami H."/>
        </authorList>
    </citation>
    <scope>NUCLEOTIDE SEQUENCE</scope>
    <source>
        <strain evidence="6">Expedition CK06-06</strain>
    </source>
</reference>
<evidence type="ECO:0000313" key="6">
    <source>
        <dbReference type="EMBL" id="GAI44730.1"/>
    </source>
</evidence>
<comment type="caution">
    <text evidence="6">The sequence shown here is derived from an EMBL/GenBank/DDBJ whole genome shotgun (WGS) entry which is preliminary data.</text>
</comment>
<keyword evidence="3" id="KW-0805">Transcription regulation</keyword>
<keyword evidence="1" id="KW-0547">Nucleotide-binding</keyword>
<dbReference type="Pfam" id="PF02954">
    <property type="entry name" value="HTH_8"/>
    <property type="match status" value="1"/>
</dbReference>
<dbReference type="GO" id="GO:0006355">
    <property type="term" value="P:regulation of DNA-templated transcription"/>
    <property type="evidence" value="ECO:0007669"/>
    <property type="project" value="InterPro"/>
</dbReference>
<gene>
    <name evidence="6" type="ORF">S06H3_41365</name>
</gene>
<feature type="non-terminal residue" evidence="6">
    <location>
        <position position="1"/>
    </location>
</feature>
<dbReference type="InterPro" id="IPR009057">
    <property type="entry name" value="Homeodomain-like_sf"/>
</dbReference>
<evidence type="ECO:0000256" key="1">
    <source>
        <dbReference type="ARBA" id="ARBA00022741"/>
    </source>
</evidence>
<organism evidence="6">
    <name type="scientific">marine sediment metagenome</name>
    <dbReference type="NCBI Taxonomy" id="412755"/>
    <lineage>
        <taxon>unclassified sequences</taxon>
        <taxon>metagenomes</taxon>
        <taxon>ecological metagenomes</taxon>
    </lineage>
</organism>
<dbReference type="InterPro" id="IPR025944">
    <property type="entry name" value="Sigma_54_int_dom_CS"/>
</dbReference>
<dbReference type="InterPro" id="IPR002197">
    <property type="entry name" value="HTH_Fis"/>
</dbReference>
<dbReference type="Gene3D" id="3.40.50.300">
    <property type="entry name" value="P-loop containing nucleotide triphosphate hydrolases"/>
    <property type="match status" value="1"/>
</dbReference>
<sequence>RLICATNLDIHRMVRERKFREDLLYQINTIEIKLPPLRDRDQDIILLANTFLEQYCKKYKKSLKTLTTKTQEMLKVYHWPGNIRELKHSTERAVIMSDKDSVTPDDFFFSSQKDRMEKVSDNLTLDHLEQEFIIKALKKYNKNISKAAKELGLSRSALYRRMDKYNITL</sequence>
<dbReference type="EMBL" id="BARV01025482">
    <property type="protein sequence ID" value="GAI44730.1"/>
    <property type="molecule type" value="Genomic_DNA"/>
</dbReference>
<dbReference type="PROSITE" id="PS50045">
    <property type="entry name" value="SIGMA54_INTERACT_4"/>
    <property type="match status" value="1"/>
</dbReference>
<keyword evidence="2" id="KW-0067">ATP-binding</keyword>
<evidence type="ECO:0000256" key="2">
    <source>
        <dbReference type="ARBA" id="ARBA00022840"/>
    </source>
</evidence>
<dbReference type="Pfam" id="PF25601">
    <property type="entry name" value="AAA_lid_14"/>
    <property type="match status" value="1"/>
</dbReference>
<evidence type="ECO:0000256" key="3">
    <source>
        <dbReference type="ARBA" id="ARBA00023015"/>
    </source>
</evidence>
<dbReference type="InterPro" id="IPR027417">
    <property type="entry name" value="P-loop_NTPase"/>
</dbReference>
<keyword evidence="4" id="KW-0804">Transcription</keyword>
<dbReference type="PROSITE" id="PS00688">
    <property type="entry name" value="SIGMA54_INTERACT_3"/>
    <property type="match status" value="1"/>
</dbReference>
<dbReference type="InterPro" id="IPR058031">
    <property type="entry name" value="AAA_lid_NorR"/>
</dbReference>